<sequence>MTPPKLNQTTAALRVCVDRAECGRLSGRVYSQRLTAPIVFIDFVDFLLRVEAVLDAQAFPQAFERTRVFRPLCTDGVPAAERIEEGLPAAAVSAAWGEVSTFTLHVVTRRNTTWQGFVDWLDGAPPQEYASVLELIKLVGQHIF</sequence>
<name>A0A212IUS3_9FIRM</name>
<gene>
    <name evidence="1" type="ORF">KL86CLO1_10049</name>
</gene>
<evidence type="ECO:0000313" key="1">
    <source>
        <dbReference type="EMBL" id="SBV90909.1"/>
    </source>
</evidence>
<protein>
    <submittedName>
        <fullName evidence="1">Uncharacterized protein</fullName>
    </submittedName>
</protein>
<dbReference type="EMBL" id="FLUN01000001">
    <property type="protein sequence ID" value="SBV90909.1"/>
    <property type="molecule type" value="Genomic_DNA"/>
</dbReference>
<accession>A0A212IUS3</accession>
<reference evidence="1" key="1">
    <citation type="submission" date="2016-04" db="EMBL/GenBank/DDBJ databases">
        <authorList>
            <person name="Evans L.H."/>
            <person name="Alamgir A."/>
            <person name="Owens N."/>
            <person name="Weber N.D."/>
            <person name="Virtaneva K."/>
            <person name="Barbian K."/>
            <person name="Babar A."/>
            <person name="Rosenke K."/>
        </authorList>
    </citation>
    <scope>NUCLEOTIDE SEQUENCE</scope>
    <source>
        <strain evidence="1">86</strain>
    </source>
</reference>
<organism evidence="1">
    <name type="scientific">uncultured Eubacteriales bacterium</name>
    <dbReference type="NCBI Taxonomy" id="172733"/>
    <lineage>
        <taxon>Bacteria</taxon>
        <taxon>Bacillati</taxon>
        <taxon>Bacillota</taxon>
        <taxon>Clostridia</taxon>
        <taxon>Eubacteriales</taxon>
        <taxon>environmental samples</taxon>
    </lineage>
</organism>
<proteinExistence type="predicted"/>
<dbReference type="AlphaFoldDB" id="A0A212IUS3"/>